<dbReference type="InterPro" id="IPR011010">
    <property type="entry name" value="DNA_brk_join_enz"/>
</dbReference>
<gene>
    <name evidence="9" type="ORF">GF068_38570</name>
</gene>
<feature type="region of interest" description="Disordered" evidence="6">
    <location>
        <begin position="1"/>
        <end position="30"/>
    </location>
</feature>
<comment type="caution">
    <text evidence="9">The sequence shown here is derived from an EMBL/GenBank/DDBJ whole genome shotgun (WGS) entry which is preliminary data.</text>
</comment>
<keyword evidence="4" id="KW-0233">DNA recombination</keyword>
<dbReference type="OrthoDB" id="5450216at2"/>
<keyword evidence="2" id="KW-0229">DNA integration</keyword>
<dbReference type="PROSITE" id="PS51900">
    <property type="entry name" value="CB"/>
    <property type="match status" value="1"/>
</dbReference>
<dbReference type="AlphaFoldDB" id="A0A6N7Q669"/>
<dbReference type="EMBL" id="WJIE01000021">
    <property type="protein sequence ID" value="MRG97784.1"/>
    <property type="molecule type" value="Genomic_DNA"/>
</dbReference>
<dbReference type="PANTHER" id="PTHR30349:SF41">
    <property type="entry name" value="INTEGRASE_RECOMBINASE PROTEIN MJ0367-RELATED"/>
    <property type="match status" value="1"/>
</dbReference>
<dbReference type="Proteomes" id="UP000440224">
    <property type="component" value="Unassembled WGS sequence"/>
</dbReference>
<evidence type="ECO:0000256" key="2">
    <source>
        <dbReference type="ARBA" id="ARBA00022908"/>
    </source>
</evidence>
<keyword evidence="10" id="KW-1185">Reference proteome</keyword>
<organism evidence="9 10">
    <name type="scientific">Polyangium spumosum</name>
    <dbReference type="NCBI Taxonomy" id="889282"/>
    <lineage>
        <taxon>Bacteria</taxon>
        <taxon>Pseudomonadati</taxon>
        <taxon>Myxococcota</taxon>
        <taxon>Polyangia</taxon>
        <taxon>Polyangiales</taxon>
        <taxon>Polyangiaceae</taxon>
        <taxon>Polyangium</taxon>
    </lineage>
</organism>
<evidence type="ECO:0000256" key="3">
    <source>
        <dbReference type="ARBA" id="ARBA00023125"/>
    </source>
</evidence>
<comment type="similarity">
    <text evidence="1">Belongs to the 'phage' integrase family.</text>
</comment>
<evidence type="ECO:0000313" key="9">
    <source>
        <dbReference type="EMBL" id="MRG97784.1"/>
    </source>
</evidence>
<feature type="domain" description="Core-binding (CB)" evidence="8">
    <location>
        <begin position="130"/>
        <end position="213"/>
    </location>
</feature>
<dbReference type="SUPFAM" id="SSF56349">
    <property type="entry name" value="DNA breaking-rejoining enzymes"/>
    <property type="match status" value="1"/>
</dbReference>
<evidence type="ECO:0000256" key="1">
    <source>
        <dbReference type="ARBA" id="ARBA00008857"/>
    </source>
</evidence>
<dbReference type="PANTHER" id="PTHR30349">
    <property type="entry name" value="PHAGE INTEGRASE-RELATED"/>
    <property type="match status" value="1"/>
</dbReference>
<dbReference type="GO" id="GO:0015074">
    <property type="term" value="P:DNA integration"/>
    <property type="evidence" value="ECO:0007669"/>
    <property type="project" value="UniProtKB-KW"/>
</dbReference>
<dbReference type="InterPro" id="IPR050090">
    <property type="entry name" value="Tyrosine_recombinase_XerCD"/>
</dbReference>
<dbReference type="GO" id="GO:0003677">
    <property type="term" value="F:DNA binding"/>
    <property type="evidence" value="ECO:0007669"/>
    <property type="project" value="UniProtKB-UniRule"/>
</dbReference>
<protein>
    <submittedName>
        <fullName evidence="9">Tyrosine-type recombinase/integrase</fullName>
    </submittedName>
</protein>
<dbReference type="GO" id="GO:0006310">
    <property type="term" value="P:DNA recombination"/>
    <property type="evidence" value="ECO:0007669"/>
    <property type="project" value="UniProtKB-KW"/>
</dbReference>
<evidence type="ECO:0000313" key="10">
    <source>
        <dbReference type="Proteomes" id="UP000440224"/>
    </source>
</evidence>
<dbReference type="InterPro" id="IPR044068">
    <property type="entry name" value="CB"/>
</dbReference>
<keyword evidence="3 5" id="KW-0238">DNA-binding</keyword>
<name>A0A6N7Q669_9BACT</name>
<dbReference type="PROSITE" id="PS51898">
    <property type="entry name" value="TYR_RECOMBINASE"/>
    <property type="match status" value="1"/>
</dbReference>
<evidence type="ECO:0000256" key="4">
    <source>
        <dbReference type="ARBA" id="ARBA00023172"/>
    </source>
</evidence>
<dbReference type="InterPro" id="IPR010998">
    <property type="entry name" value="Integrase_recombinase_N"/>
</dbReference>
<evidence type="ECO:0000256" key="5">
    <source>
        <dbReference type="PROSITE-ProRule" id="PRU01248"/>
    </source>
</evidence>
<evidence type="ECO:0000256" key="6">
    <source>
        <dbReference type="SAM" id="MobiDB-lite"/>
    </source>
</evidence>
<feature type="domain" description="Tyr recombinase" evidence="7">
    <location>
        <begin position="234"/>
        <end position="419"/>
    </location>
</feature>
<reference evidence="9 10" key="1">
    <citation type="submission" date="2019-10" db="EMBL/GenBank/DDBJ databases">
        <title>A soil myxobacterium in the family Polyangiaceae.</title>
        <authorList>
            <person name="Li Y."/>
            <person name="Wang J."/>
        </authorList>
    </citation>
    <scope>NUCLEOTIDE SEQUENCE [LARGE SCALE GENOMIC DNA]</scope>
    <source>
        <strain evidence="9 10">DSM 14734</strain>
    </source>
</reference>
<dbReference type="InterPro" id="IPR013762">
    <property type="entry name" value="Integrase-like_cat_sf"/>
</dbReference>
<proteinExistence type="inferred from homology"/>
<sequence length="435" mass="48075">MACGRASSAGSGGSGSPRLGVSREDGPRATVPASQRWLGWSERNLTMAVRKVERYGETRLLIDIQYKKRDGTRARFRKDAEVQTWTAARAEEKRYLLNIANHGEPFEPGTAPAVDSGDSSGSNAAPKPKKTFAEVVGEFRETFMVAELKVTSRKGYESVLRASLLPKLGKLTLDKVDGKAAADLDLALSKRKLSRSTRNNTQVVLRSVLRFAKSRGYIEDRPANLPRLKQVGQRVLEIPSDDQVEQILGVACDTHRLGFTLMSDAGLRPNEVRALRCKDVQLRWENGEAVGGFLTVREGRSHGEMHTPKTGQREIPISRELARVLAPVVKSAAREAYVALSDTGEPWGQSGLKQAFARTSKRAGVEGWSVYCLRHFAITAWLRAGIPVHVVQRMAGHTNLSTTQRYVHFLKEDLEEAARRLPVRRRGGNGDGEKN</sequence>
<dbReference type="Gene3D" id="1.10.150.130">
    <property type="match status" value="1"/>
</dbReference>
<evidence type="ECO:0000259" key="8">
    <source>
        <dbReference type="PROSITE" id="PS51900"/>
    </source>
</evidence>
<dbReference type="InterPro" id="IPR002104">
    <property type="entry name" value="Integrase_catalytic"/>
</dbReference>
<dbReference type="Pfam" id="PF00589">
    <property type="entry name" value="Phage_integrase"/>
    <property type="match status" value="1"/>
</dbReference>
<feature type="region of interest" description="Disordered" evidence="6">
    <location>
        <begin position="106"/>
        <end position="128"/>
    </location>
</feature>
<accession>A0A6N7Q669</accession>
<evidence type="ECO:0000259" key="7">
    <source>
        <dbReference type="PROSITE" id="PS51898"/>
    </source>
</evidence>
<dbReference type="Gene3D" id="1.10.443.10">
    <property type="entry name" value="Intergrase catalytic core"/>
    <property type="match status" value="1"/>
</dbReference>
<dbReference type="CDD" id="cd00397">
    <property type="entry name" value="DNA_BRE_C"/>
    <property type="match status" value="1"/>
</dbReference>